<evidence type="ECO:0000256" key="2">
    <source>
        <dbReference type="ARBA" id="ARBA00022801"/>
    </source>
</evidence>
<evidence type="ECO:0000313" key="4">
    <source>
        <dbReference type="EMBL" id="HII61678.1"/>
    </source>
</evidence>
<dbReference type="EMBL" id="DUJN01000007">
    <property type="protein sequence ID" value="HII61678.1"/>
    <property type="molecule type" value="Genomic_DNA"/>
</dbReference>
<keyword evidence="3" id="KW-0460">Magnesium</keyword>
<accession>A0A832TAW4</accession>
<keyword evidence="1" id="KW-0479">Metal-binding</keyword>
<reference evidence="4" key="1">
    <citation type="journal article" date="2020" name="bioRxiv">
        <title>A rank-normalized archaeal taxonomy based on genome phylogeny resolves widespread incomplete and uneven classifications.</title>
        <authorList>
            <person name="Rinke C."/>
            <person name="Chuvochina M."/>
            <person name="Mussig A.J."/>
            <person name="Chaumeil P.-A."/>
            <person name="Waite D.W."/>
            <person name="Whitman W.B."/>
            <person name="Parks D.H."/>
            <person name="Hugenholtz P."/>
        </authorList>
    </citation>
    <scope>NUCLEOTIDE SEQUENCE</scope>
    <source>
        <strain evidence="4">UBA8834</strain>
    </source>
</reference>
<dbReference type="CDD" id="cd07530">
    <property type="entry name" value="HAD_Pase_UmpH-like"/>
    <property type="match status" value="1"/>
</dbReference>
<dbReference type="Pfam" id="PF13344">
    <property type="entry name" value="Hydrolase_6"/>
    <property type="match status" value="1"/>
</dbReference>
<dbReference type="AlphaFoldDB" id="A0A832TAW4"/>
<dbReference type="SUPFAM" id="SSF56784">
    <property type="entry name" value="HAD-like"/>
    <property type="match status" value="1"/>
</dbReference>
<dbReference type="GO" id="GO:0005737">
    <property type="term" value="C:cytoplasm"/>
    <property type="evidence" value="ECO:0007669"/>
    <property type="project" value="TreeGrafter"/>
</dbReference>
<dbReference type="GO" id="GO:0016791">
    <property type="term" value="F:phosphatase activity"/>
    <property type="evidence" value="ECO:0007669"/>
    <property type="project" value="TreeGrafter"/>
</dbReference>
<dbReference type="SMR" id="A0A832TAW4"/>
<dbReference type="PANTHER" id="PTHR19288:SF46">
    <property type="entry name" value="HALOACID DEHALOGENASE-LIKE HYDROLASE DOMAIN-CONTAINING PROTEIN 2"/>
    <property type="match status" value="1"/>
</dbReference>
<dbReference type="SFLD" id="SFLDG01139">
    <property type="entry name" value="C2.A:_Pyridoxal_Phosphate_Phos"/>
    <property type="match status" value="1"/>
</dbReference>
<proteinExistence type="predicted"/>
<dbReference type="RefSeq" id="WP_010886017.1">
    <property type="nucleotide sequence ID" value="NZ_DUJN01000007.1"/>
</dbReference>
<dbReference type="Proteomes" id="UP000617544">
    <property type="component" value="Unassembled WGS sequence"/>
</dbReference>
<organism evidence="4 5">
    <name type="scientific">Pyrococcus horikoshii</name>
    <dbReference type="NCBI Taxonomy" id="53953"/>
    <lineage>
        <taxon>Archaea</taxon>
        <taxon>Methanobacteriati</taxon>
        <taxon>Methanobacteriota</taxon>
        <taxon>Thermococci</taxon>
        <taxon>Thermococcales</taxon>
        <taxon>Thermococcaceae</taxon>
        <taxon>Pyrococcus</taxon>
    </lineage>
</organism>
<name>A0A832TAW4_PYRHR</name>
<dbReference type="InterPro" id="IPR023214">
    <property type="entry name" value="HAD_sf"/>
</dbReference>
<dbReference type="FunFam" id="3.40.50.1000:FF:000053">
    <property type="entry name" value="TIGR01457 family HAD hydrolase"/>
    <property type="match status" value="1"/>
</dbReference>
<protein>
    <submittedName>
        <fullName evidence="4">HAD family hydrolase</fullName>
    </submittedName>
</protein>
<dbReference type="OMA" id="PPMHRET"/>
<dbReference type="InterPro" id="IPR036412">
    <property type="entry name" value="HAD-like_sf"/>
</dbReference>
<dbReference type="SFLD" id="SFLDS00003">
    <property type="entry name" value="Haloacid_Dehalogenase"/>
    <property type="match status" value="1"/>
</dbReference>
<evidence type="ECO:0000256" key="1">
    <source>
        <dbReference type="ARBA" id="ARBA00022723"/>
    </source>
</evidence>
<dbReference type="PANTHER" id="PTHR19288">
    <property type="entry name" value="4-NITROPHENYLPHOSPHATASE-RELATED"/>
    <property type="match status" value="1"/>
</dbReference>
<dbReference type="NCBIfam" id="TIGR01460">
    <property type="entry name" value="HAD-SF-IIA"/>
    <property type="match status" value="1"/>
</dbReference>
<dbReference type="PIRSF" id="PIRSF000915">
    <property type="entry name" value="PGP-type_phosphatase"/>
    <property type="match status" value="1"/>
</dbReference>
<gene>
    <name evidence="4" type="ORF">HA331_08070</name>
</gene>
<sequence>MVAIIFDMDGVLYRGNRAIPGVRELIEFLKERGIPFAFLTNNSTKTPEMYREKLLKMGIDVSSSIIITSGLATRLYMSKHLDPGKIFVIGGEGLVKEMQALGWGIVTLDEARQGSWKEVKHVVVGLDPDLTYEKLKYATLAIRNGATFIGTNPDATLPGEEGIYPGAGSIIAALKVATNVEPIIIGKPNEPMYEVVREMFPGEELWMVGDRLDTDIAFAKKFGMKAIMVLTGVSSLEDIKKSEYKPDLVLPSVYELIDYLKTL</sequence>
<dbReference type="GO" id="GO:0046872">
    <property type="term" value="F:metal ion binding"/>
    <property type="evidence" value="ECO:0007669"/>
    <property type="project" value="UniProtKB-KW"/>
</dbReference>
<comment type="caution">
    <text evidence="4">The sequence shown here is derived from an EMBL/GenBank/DDBJ whole genome shotgun (WGS) entry which is preliminary data.</text>
</comment>
<dbReference type="Gene3D" id="3.40.50.1000">
    <property type="entry name" value="HAD superfamily/HAD-like"/>
    <property type="match status" value="2"/>
</dbReference>
<evidence type="ECO:0000256" key="3">
    <source>
        <dbReference type="ARBA" id="ARBA00022842"/>
    </source>
</evidence>
<dbReference type="GeneID" id="1442799"/>
<evidence type="ECO:0000313" key="5">
    <source>
        <dbReference type="Proteomes" id="UP000617544"/>
    </source>
</evidence>
<keyword evidence="2 4" id="KW-0378">Hydrolase</keyword>
<dbReference type="InterPro" id="IPR006357">
    <property type="entry name" value="HAD-SF_hydro_IIA"/>
</dbReference>
<dbReference type="Pfam" id="PF13242">
    <property type="entry name" value="Hydrolase_like"/>
    <property type="match status" value="1"/>
</dbReference>